<proteinExistence type="predicted"/>
<dbReference type="GO" id="GO:0010228">
    <property type="term" value="P:vegetative to reproductive phase transition of meristem"/>
    <property type="evidence" value="ECO:0007669"/>
    <property type="project" value="UniProtKB-ARBA"/>
</dbReference>
<evidence type="ECO:0000256" key="9">
    <source>
        <dbReference type="PROSITE-ProRule" id="PRU00175"/>
    </source>
</evidence>
<dbReference type="AlphaFoldDB" id="B9SC96"/>
<dbReference type="InterPro" id="IPR045191">
    <property type="entry name" value="MBR1/2-like"/>
</dbReference>
<keyword evidence="7" id="KW-0833">Ubl conjugation pathway</keyword>
<evidence type="ECO:0000313" key="12">
    <source>
        <dbReference type="Proteomes" id="UP000008311"/>
    </source>
</evidence>
<dbReference type="SUPFAM" id="SSF57850">
    <property type="entry name" value="RING/U-box"/>
    <property type="match status" value="1"/>
</dbReference>
<dbReference type="SMART" id="SM00184">
    <property type="entry name" value="RING"/>
    <property type="match status" value="1"/>
</dbReference>
<keyword evidence="8" id="KW-0862">Zinc</keyword>
<evidence type="ECO:0000256" key="1">
    <source>
        <dbReference type="ARBA" id="ARBA00000900"/>
    </source>
</evidence>
<comment type="catalytic activity">
    <reaction evidence="1">
        <text>S-ubiquitinyl-[E2 ubiquitin-conjugating enzyme]-L-cysteine + [acceptor protein]-L-lysine = [E2 ubiquitin-conjugating enzyme]-L-cysteine + N(6)-ubiquitinyl-[acceptor protein]-L-lysine.</text>
        <dbReference type="EC" id="2.3.2.27"/>
    </reaction>
</comment>
<accession>B9SC96</accession>
<evidence type="ECO:0000313" key="11">
    <source>
        <dbReference type="EMBL" id="EEF38810.1"/>
    </source>
</evidence>
<dbReference type="eggNOG" id="KOG0800">
    <property type="taxonomic scope" value="Eukaryota"/>
</dbReference>
<keyword evidence="12" id="KW-1185">Reference proteome</keyword>
<dbReference type="PROSITE" id="PS50089">
    <property type="entry name" value="ZF_RING_2"/>
    <property type="match status" value="1"/>
</dbReference>
<dbReference type="EMBL" id="EQ973919">
    <property type="protein sequence ID" value="EEF38810.1"/>
    <property type="molecule type" value="Genomic_DNA"/>
</dbReference>
<dbReference type="PANTHER" id="PTHR22937">
    <property type="entry name" value="E3 UBIQUITIN-PROTEIN LIGASE RNF165"/>
    <property type="match status" value="1"/>
</dbReference>
<evidence type="ECO:0000256" key="6">
    <source>
        <dbReference type="ARBA" id="ARBA00022771"/>
    </source>
</evidence>
<dbReference type="Proteomes" id="UP000008311">
    <property type="component" value="Unassembled WGS sequence"/>
</dbReference>
<dbReference type="FunFam" id="3.30.40.10:FF:000309">
    <property type="entry name" value="E3 ubiquitin-protein ligase MBR2"/>
    <property type="match status" value="1"/>
</dbReference>
<evidence type="ECO:0000256" key="3">
    <source>
        <dbReference type="ARBA" id="ARBA00012483"/>
    </source>
</evidence>
<dbReference type="GO" id="GO:0008270">
    <property type="term" value="F:zinc ion binding"/>
    <property type="evidence" value="ECO:0007669"/>
    <property type="project" value="UniProtKB-KW"/>
</dbReference>
<dbReference type="InterPro" id="IPR001841">
    <property type="entry name" value="Znf_RING"/>
</dbReference>
<reference evidence="12" key="1">
    <citation type="journal article" date="2010" name="Nat. Biotechnol.">
        <title>Draft genome sequence of the oilseed species Ricinus communis.</title>
        <authorList>
            <person name="Chan A.P."/>
            <person name="Crabtree J."/>
            <person name="Zhao Q."/>
            <person name="Lorenzi H."/>
            <person name="Orvis J."/>
            <person name="Puiu D."/>
            <person name="Melake-Berhan A."/>
            <person name="Jones K.M."/>
            <person name="Redman J."/>
            <person name="Chen G."/>
            <person name="Cahoon E.B."/>
            <person name="Gedil M."/>
            <person name="Stanke M."/>
            <person name="Haas B.J."/>
            <person name="Wortman J.R."/>
            <person name="Fraser-Liggett C.M."/>
            <person name="Ravel J."/>
            <person name="Rabinowicz P.D."/>
        </authorList>
    </citation>
    <scope>NUCLEOTIDE SEQUENCE [LARGE SCALE GENOMIC DNA]</scope>
    <source>
        <strain evidence="12">cv. Hale</strain>
    </source>
</reference>
<gene>
    <name evidence="11" type="ORF">RCOM_1410010</name>
</gene>
<evidence type="ECO:0000256" key="2">
    <source>
        <dbReference type="ARBA" id="ARBA00004906"/>
    </source>
</evidence>
<dbReference type="PANTHER" id="PTHR22937:SF209">
    <property type="entry name" value="RING-TYPE E3 UBIQUITIN TRANSFERASE"/>
    <property type="match status" value="1"/>
</dbReference>
<keyword evidence="6 9" id="KW-0863">Zinc-finger</keyword>
<dbReference type="InterPro" id="IPR013083">
    <property type="entry name" value="Znf_RING/FYVE/PHD"/>
</dbReference>
<dbReference type="Pfam" id="PF13639">
    <property type="entry name" value="zf-RING_2"/>
    <property type="match status" value="1"/>
</dbReference>
<evidence type="ECO:0000256" key="5">
    <source>
        <dbReference type="ARBA" id="ARBA00022723"/>
    </source>
</evidence>
<keyword evidence="4" id="KW-0808">Transferase</keyword>
<dbReference type="EC" id="2.3.2.27" evidence="3"/>
<name>B9SC96_RICCO</name>
<protein>
    <recommendedName>
        <fullName evidence="3">RING-type E3 ubiquitin transferase</fullName>
        <ecNumber evidence="3">2.3.2.27</ecNumber>
    </recommendedName>
</protein>
<comment type="pathway">
    <text evidence="2">Protein modification; protein ubiquitination.</text>
</comment>
<sequence length="144" mass="16512">MHLVRNALALVRRGGSLQFEDVMVIDRSMLYGVPEEPDLHEEMRLDVDNMSYEELLALEDHIGNVCTGISEEAIQTRMKRQKYRAIKSGSTQEDEPCCICQEEYADGQDLGKLDCGHYFHFNCIKQWLVQKNNCPICKTTALQV</sequence>
<keyword evidence="5" id="KW-0479">Metal-binding</keyword>
<dbReference type="InParanoid" id="B9SC96"/>
<organism evidence="11 12">
    <name type="scientific">Ricinus communis</name>
    <name type="common">Castor bean</name>
    <dbReference type="NCBI Taxonomy" id="3988"/>
    <lineage>
        <taxon>Eukaryota</taxon>
        <taxon>Viridiplantae</taxon>
        <taxon>Streptophyta</taxon>
        <taxon>Embryophyta</taxon>
        <taxon>Tracheophyta</taxon>
        <taxon>Spermatophyta</taxon>
        <taxon>Magnoliopsida</taxon>
        <taxon>eudicotyledons</taxon>
        <taxon>Gunneridae</taxon>
        <taxon>Pentapetalae</taxon>
        <taxon>rosids</taxon>
        <taxon>fabids</taxon>
        <taxon>Malpighiales</taxon>
        <taxon>Euphorbiaceae</taxon>
        <taxon>Acalyphoideae</taxon>
        <taxon>Acalypheae</taxon>
        <taxon>Ricinus</taxon>
    </lineage>
</organism>
<evidence type="ECO:0000256" key="7">
    <source>
        <dbReference type="ARBA" id="ARBA00022786"/>
    </source>
</evidence>
<evidence type="ECO:0000256" key="4">
    <source>
        <dbReference type="ARBA" id="ARBA00022679"/>
    </source>
</evidence>
<dbReference type="GO" id="GO:0043161">
    <property type="term" value="P:proteasome-mediated ubiquitin-dependent protein catabolic process"/>
    <property type="evidence" value="ECO:0007669"/>
    <property type="project" value="UniProtKB-ARBA"/>
</dbReference>
<evidence type="ECO:0000259" key="10">
    <source>
        <dbReference type="PROSITE" id="PS50089"/>
    </source>
</evidence>
<dbReference type="Gene3D" id="3.30.40.10">
    <property type="entry name" value="Zinc/RING finger domain, C3HC4 (zinc finger)"/>
    <property type="match status" value="1"/>
</dbReference>
<dbReference type="GO" id="GO:0061630">
    <property type="term" value="F:ubiquitin protein ligase activity"/>
    <property type="evidence" value="ECO:0000318"/>
    <property type="project" value="GO_Central"/>
</dbReference>
<evidence type="ECO:0000256" key="8">
    <source>
        <dbReference type="ARBA" id="ARBA00022833"/>
    </source>
</evidence>
<feature type="domain" description="RING-type" evidence="10">
    <location>
        <begin position="97"/>
        <end position="138"/>
    </location>
</feature>